<keyword evidence="3" id="KW-1185">Reference proteome</keyword>
<evidence type="ECO:0000313" key="2">
    <source>
        <dbReference type="EMBL" id="RNA38615.1"/>
    </source>
</evidence>
<protein>
    <recommendedName>
        <fullName evidence="4">Kinetochore protein SPC25</fullName>
    </recommendedName>
</protein>
<organism evidence="2 3">
    <name type="scientific">Brachionus plicatilis</name>
    <name type="common">Marine rotifer</name>
    <name type="synonym">Brachionus muelleri</name>
    <dbReference type="NCBI Taxonomy" id="10195"/>
    <lineage>
        <taxon>Eukaryota</taxon>
        <taxon>Metazoa</taxon>
        <taxon>Spiralia</taxon>
        <taxon>Gnathifera</taxon>
        <taxon>Rotifera</taxon>
        <taxon>Eurotatoria</taxon>
        <taxon>Monogononta</taxon>
        <taxon>Pseudotrocha</taxon>
        <taxon>Ploima</taxon>
        <taxon>Brachionidae</taxon>
        <taxon>Brachionus</taxon>
    </lineage>
</organism>
<reference evidence="2 3" key="1">
    <citation type="journal article" date="2018" name="Sci. Rep.">
        <title>Genomic signatures of local adaptation to the degree of environmental predictability in rotifers.</title>
        <authorList>
            <person name="Franch-Gras L."/>
            <person name="Hahn C."/>
            <person name="Garcia-Roger E.M."/>
            <person name="Carmona M.J."/>
            <person name="Serra M."/>
            <person name="Gomez A."/>
        </authorList>
    </citation>
    <scope>NUCLEOTIDE SEQUENCE [LARGE SCALE GENOMIC DNA]</scope>
    <source>
        <strain evidence="2">HYR1</strain>
    </source>
</reference>
<gene>
    <name evidence="2" type="ORF">BpHYR1_012059</name>
</gene>
<proteinExistence type="predicted"/>
<dbReference type="OrthoDB" id="10422196at2759"/>
<name>A0A3M7SSD1_BRAPC</name>
<dbReference type="AlphaFoldDB" id="A0A3M7SSD1"/>
<accession>A0A3M7SSD1</accession>
<dbReference type="EMBL" id="REGN01000846">
    <property type="protein sequence ID" value="RNA38615.1"/>
    <property type="molecule type" value="Genomic_DNA"/>
</dbReference>
<evidence type="ECO:0008006" key="4">
    <source>
        <dbReference type="Google" id="ProtNLM"/>
    </source>
</evidence>
<evidence type="ECO:0000256" key="1">
    <source>
        <dbReference type="SAM" id="Coils"/>
    </source>
</evidence>
<evidence type="ECO:0000313" key="3">
    <source>
        <dbReference type="Proteomes" id="UP000276133"/>
    </source>
</evidence>
<keyword evidence="1" id="KW-0175">Coiled coil</keyword>
<comment type="caution">
    <text evidence="2">The sequence shown here is derived from an EMBL/GenBank/DDBJ whole genome shotgun (WGS) entry which is preliminary data.</text>
</comment>
<feature type="coiled-coil region" evidence="1">
    <location>
        <begin position="6"/>
        <end position="111"/>
    </location>
</feature>
<dbReference type="Proteomes" id="UP000276133">
    <property type="component" value="Unassembled WGS sequence"/>
</dbReference>
<sequence>MKTEFIDTLNEQKEKIQKLFDLLTNQNKKLNEKLSKEKTKLEENSSTIKSLVEEIQKLDEEIFQKNSLIKIEELKAKTCSDETTKSFETLLEKLKAEIDFYEEKNAFLREETNIEINFDREMAILRIKFLQNDQEIFFNLSDPNNVFCSYDESPNGLIEDAQKQIIKNLIEEFNNGSRQTKSTVKLVLMLRDLFE</sequence>